<evidence type="ECO:0000256" key="9">
    <source>
        <dbReference type="ARBA" id="ARBA00023102"/>
    </source>
</evidence>
<evidence type="ECO:0000313" key="15">
    <source>
        <dbReference type="EMBL" id="QEA33086.1"/>
    </source>
</evidence>
<keyword evidence="8 12" id="KW-0028">Amino-acid biosynthesis</keyword>
<feature type="active site" description="Proton donor" evidence="12">
    <location>
        <position position="128"/>
    </location>
</feature>
<dbReference type="EMBL" id="CP042374">
    <property type="protein sequence ID" value="QEA33086.1"/>
    <property type="molecule type" value="Genomic_DNA"/>
</dbReference>
<evidence type="ECO:0000256" key="4">
    <source>
        <dbReference type="ARBA" id="ARBA00009667"/>
    </source>
</evidence>
<dbReference type="InterPro" id="IPR023016">
    <property type="entry name" value="HisA/PriA"/>
</dbReference>
<evidence type="ECO:0000256" key="10">
    <source>
        <dbReference type="ARBA" id="ARBA00023235"/>
    </source>
</evidence>
<evidence type="ECO:0000256" key="1">
    <source>
        <dbReference type="ARBA" id="ARBA00000901"/>
    </source>
</evidence>
<evidence type="ECO:0000256" key="12">
    <source>
        <dbReference type="HAMAP-Rule" id="MF_01014"/>
    </source>
</evidence>
<comment type="catalytic activity">
    <reaction evidence="1 12 14">
        <text>1-(5-phospho-beta-D-ribosyl)-5-[(5-phospho-beta-D-ribosylamino)methylideneamino]imidazole-4-carboxamide = 5-[(5-phospho-1-deoxy-D-ribulos-1-ylimino)methylamino]-1-(5-phospho-beta-D-ribosyl)imidazole-4-carboxamide</text>
        <dbReference type="Rhea" id="RHEA:15469"/>
        <dbReference type="ChEBI" id="CHEBI:58435"/>
        <dbReference type="ChEBI" id="CHEBI:58525"/>
        <dbReference type="EC" id="5.3.1.16"/>
    </reaction>
</comment>
<sequence>MIIPAIDLLDGQSVRLLKGDFNAVTKINLNPVAQAQEINRAGLSALHVVDLNGSKDGAARNFETILALRKEFVGFMEVGGGIRTLEQIETYYRAGIDRVILGSVALKNPVLVKEAVAKYGDFIAVGIDGDNGRVATEGWLDQSDVTFEALLDAMLTIGVKNFIVTDVARDGTLQGPNLSMLSELQHQFSKANIIASGGIAQVSDLADLHDIGIQDVIVGKALATGNIKLAELVEMED</sequence>
<evidence type="ECO:0000256" key="6">
    <source>
        <dbReference type="ARBA" id="ARBA00018464"/>
    </source>
</evidence>
<dbReference type="GeneID" id="61186588"/>
<dbReference type="GO" id="GO:0005737">
    <property type="term" value="C:cytoplasm"/>
    <property type="evidence" value="ECO:0007669"/>
    <property type="project" value="UniProtKB-SubCell"/>
</dbReference>
<comment type="subcellular location">
    <subcellularLocation>
        <location evidence="2 12 14">Cytoplasm</location>
    </subcellularLocation>
</comment>
<dbReference type="AlphaFoldDB" id="A0AAE6IIR2"/>
<reference evidence="15 16" key="1">
    <citation type="submission" date="2019-06" db="EMBL/GenBank/DDBJ databases">
        <title>Genome analyses of bacteria isolated from kimchi.</title>
        <authorList>
            <person name="Lee S."/>
            <person name="Ahn S."/>
            <person name="Roh S."/>
        </authorList>
    </citation>
    <scope>NUCLEOTIDE SEQUENCE [LARGE SCALE GENOMIC DNA]</scope>
    <source>
        <strain evidence="15 16">CBA3620</strain>
    </source>
</reference>
<accession>A0AAE6IIR2</accession>
<dbReference type="InterPro" id="IPR011060">
    <property type="entry name" value="RibuloseP-bd_barrel"/>
</dbReference>
<dbReference type="Proteomes" id="UP000321332">
    <property type="component" value="Chromosome"/>
</dbReference>
<evidence type="ECO:0000256" key="8">
    <source>
        <dbReference type="ARBA" id="ARBA00022605"/>
    </source>
</evidence>
<dbReference type="PANTHER" id="PTHR43090:SF2">
    <property type="entry name" value="1-(5-PHOSPHORIBOSYL)-5-[(5-PHOSPHORIBOSYLAMINO)METHYLIDENEAMINO] IMIDAZOLE-4-CARBOXAMIDE ISOMERASE"/>
    <property type="match status" value="1"/>
</dbReference>
<gene>
    <name evidence="12 15" type="primary">hisA</name>
    <name evidence="15" type="ORF">FGL89_02450</name>
</gene>
<dbReference type="InterPro" id="IPR006063">
    <property type="entry name" value="HisA_bact_arch"/>
</dbReference>
<evidence type="ECO:0000256" key="3">
    <source>
        <dbReference type="ARBA" id="ARBA00005133"/>
    </source>
</evidence>
<dbReference type="RefSeq" id="WP_014973982.1">
    <property type="nucleotide sequence ID" value="NZ_BPKR01000004.1"/>
</dbReference>
<evidence type="ECO:0000256" key="7">
    <source>
        <dbReference type="ARBA" id="ARBA00022490"/>
    </source>
</evidence>
<keyword evidence="7 12" id="KW-0963">Cytoplasm</keyword>
<dbReference type="OMA" id="EWLHLVD"/>
<evidence type="ECO:0000256" key="14">
    <source>
        <dbReference type="RuleBase" id="RU003658"/>
    </source>
</evidence>
<dbReference type="GO" id="GO:0000162">
    <property type="term" value="P:L-tryptophan biosynthetic process"/>
    <property type="evidence" value="ECO:0007669"/>
    <property type="project" value="TreeGrafter"/>
</dbReference>
<keyword evidence="9 12" id="KW-0368">Histidine biosynthesis</keyword>
<evidence type="ECO:0000313" key="16">
    <source>
        <dbReference type="Proteomes" id="UP000321332"/>
    </source>
</evidence>
<dbReference type="FunFam" id="3.20.20.70:FF:000009">
    <property type="entry name" value="1-(5-phosphoribosyl)-5-[(5-phosphoribosylamino)methylideneamino] imidazole-4-carboxamide isomerase"/>
    <property type="match status" value="1"/>
</dbReference>
<dbReference type="GO" id="GO:0003949">
    <property type="term" value="F:1-(5-phosphoribosyl)-5-[(5-phosphoribosylamino)methylideneamino]imidazole-4-carboxamide isomerase activity"/>
    <property type="evidence" value="ECO:0007669"/>
    <property type="project" value="UniProtKB-UniRule"/>
</dbReference>
<protein>
    <recommendedName>
        <fullName evidence="6 12">1-(5-phosphoribosyl)-5-[(5-phosphoribosylamino)methylideneamino] imidazole-4-carboxamide isomerase</fullName>
        <ecNumber evidence="5 12">5.3.1.16</ecNumber>
    </recommendedName>
    <alternativeName>
        <fullName evidence="11 12">Phosphoribosylformimino-5-aminoimidazole carboxamide ribotide isomerase</fullName>
    </alternativeName>
</protein>
<dbReference type="PANTHER" id="PTHR43090">
    <property type="entry name" value="1-(5-PHOSPHORIBOSYL)-5-[(5-PHOSPHORIBOSYLAMINO)METHYLIDENEAMINO] IMIDAZOLE-4-CARBOXAMIDE ISOMERASE"/>
    <property type="match status" value="1"/>
</dbReference>
<dbReference type="GO" id="GO:0000105">
    <property type="term" value="P:L-histidine biosynthetic process"/>
    <property type="evidence" value="ECO:0007669"/>
    <property type="project" value="UniProtKB-UniRule"/>
</dbReference>
<dbReference type="Pfam" id="PF00977">
    <property type="entry name" value="His_biosynth"/>
    <property type="match status" value="1"/>
</dbReference>
<dbReference type="NCBIfam" id="TIGR00007">
    <property type="entry name" value="1-(5-phosphoribosyl)-5-[(5-phosphoribosylamino)methylideneamino]imidazole-4-carboxamide isomerase"/>
    <property type="match status" value="1"/>
</dbReference>
<evidence type="ECO:0000256" key="11">
    <source>
        <dbReference type="ARBA" id="ARBA00030547"/>
    </source>
</evidence>
<comment type="similarity">
    <text evidence="4 12 13">Belongs to the HisA/HisF family.</text>
</comment>
<evidence type="ECO:0000256" key="2">
    <source>
        <dbReference type="ARBA" id="ARBA00004496"/>
    </source>
</evidence>
<dbReference type="InterPro" id="IPR013785">
    <property type="entry name" value="Aldolase_TIM"/>
</dbReference>
<dbReference type="Gene3D" id="3.20.20.70">
    <property type="entry name" value="Aldolase class I"/>
    <property type="match status" value="1"/>
</dbReference>
<dbReference type="CDD" id="cd04732">
    <property type="entry name" value="HisA"/>
    <property type="match status" value="1"/>
</dbReference>
<comment type="pathway">
    <text evidence="3 12 14">Amino-acid biosynthesis; L-histidine biosynthesis; L-histidine from 5-phospho-alpha-D-ribose 1-diphosphate: step 4/9.</text>
</comment>
<dbReference type="SUPFAM" id="SSF51366">
    <property type="entry name" value="Ribulose-phoshate binding barrel"/>
    <property type="match status" value="1"/>
</dbReference>
<name>A0AAE6IIR2_LEUCA</name>
<organism evidence="15 16">
    <name type="scientific">Leuconostoc carnosum</name>
    <dbReference type="NCBI Taxonomy" id="1252"/>
    <lineage>
        <taxon>Bacteria</taxon>
        <taxon>Bacillati</taxon>
        <taxon>Bacillota</taxon>
        <taxon>Bacilli</taxon>
        <taxon>Lactobacillales</taxon>
        <taxon>Lactobacillaceae</taxon>
        <taxon>Leuconostoc</taxon>
    </lineage>
</organism>
<evidence type="ECO:0000256" key="5">
    <source>
        <dbReference type="ARBA" id="ARBA00012550"/>
    </source>
</evidence>
<evidence type="ECO:0000256" key="13">
    <source>
        <dbReference type="RuleBase" id="RU003657"/>
    </source>
</evidence>
<dbReference type="HAMAP" id="MF_01014">
    <property type="entry name" value="HisA"/>
    <property type="match status" value="1"/>
</dbReference>
<dbReference type="InterPro" id="IPR044524">
    <property type="entry name" value="Isoase_HisA-like"/>
</dbReference>
<keyword evidence="10 12" id="KW-0413">Isomerase</keyword>
<dbReference type="EC" id="5.3.1.16" evidence="5 12"/>
<proteinExistence type="inferred from homology"/>
<dbReference type="InterPro" id="IPR006062">
    <property type="entry name" value="His_biosynth"/>
</dbReference>
<feature type="active site" description="Proton acceptor" evidence="12">
    <location>
        <position position="7"/>
    </location>
</feature>